<dbReference type="AlphaFoldDB" id="A0A822XD83"/>
<feature type="region of interest" description="Disordered" evidence="1">
    <location>
        <begin position="1"/>
        <end position="42"/>
    </location>
</feature>
<proteinExistence type="predicted"/>
<feature type="region of interest" description="Disordered" evidence="1">
    <location>
        <begin position="59"/>
        <end position="88"/>
    </location>
</feature>
<organism evidence="2 3">
    <name type="scientific">Nelumbo nucifera</name>
    <name type="common">Sacred lotus</name>
    <dbReference type="NCBI Taxonomy" id="4432"/>
    <lineage>
        <taxon>Eukaryota</taxon>
        <taxon>Viridiplantae</taxon>
        <taxon>Streptophyta</taxon>
        <taxon>Embryophyta</taxon>
        <taxon>Tracheophyta</taxon>
        <taxon>Spermatophyta</taxon>
        <taxon>Magnoliopsida</taxon>
        <taxon>Proteales</taxon>
        <taxon>Nelumbonaceae</taxon>
        <taxon>Nelumbo</taxon>
    </lineage>
</organism>
<comment type="caution">
    <text evidence="2">The sequence shown here is derived from an EMBL/GenBank/DDBJ whole genome shotgun (WGS) entry which is preliminary data.</text>
</comment>
<name>A0A822XD83_NELNU</name>
<gene>
    <name evidence="2" type="ORF">HUJ06_020857</name>
</gene>
<dbReference type="EMBL" id="DUZY01000001">
    <property type="protein sequence ID" value="DAD19394.1"/>
    <property type="molecule type" value="Genomic_DNA"/>
</dbReference>
<evidence type="ECO:0000256" key="1">
    <source>
        <dbReference type="SAM" id="MobiDB-lite"/>
    </source>
</evidence>
<reference evidence="2 3" key="1">
    <citation type="journal article" date="2020" name="Mol. Biol. Evol.">
        <title>Distinct Expression and Methylation Patterns for Genes with Different Fates following a Single Whole-Genome Duplication in Flowering Plants.</title>
        <authorList>
            <person name="Shi T."/>
            <person name="Rahmani R.S."/>
            <person name="Gugger P.F."/>
            <person name="Wang M."/>
            <person name="Li H."/>
            <person name="Zhang Y."/>
            <person name="Li Z."/>
            <person name="Wang Q."/>
            <person name="Van de Peer Y."/>
            <person name="Marchal K."/>
            <person name="Chen J."/>
        </authorList>
    </citation>
    <scope>NUCLEOTIDE SEQUENCE [LARGE SCALE GENOMIC DNA]</scope>
    <source>
        <tissue evidence="2">Leaf</tissue>
    </source>
</reference>
<evidence type="ECO:0000313" key="2">
    <source>
        <dbReference type="EMBL" id="DAD19394.1"/>
    </source>
</evidence>
<accession>A0A822XD83</accession>
<protein>
    <submittedName>
        <fullName evidence="2">Uncharacterized protein</fullName>
    </submittedName>
</protein>
<keyword evidence="3" id="KW-1185">Reference proteome</keyword>
<dbReference type="Proteomes" id="UP000607653">
    <property type="component" value="Unassembled WGS sequence"/>
</dbReference>
<sequence length="88" mass="10330">MVWGKDSKKQKEREREREGGRREEEEGKGDKWRGKIANDRSQREFGVETCSHLERVWGRAERRRKGGAAKRQNSKTMTGVRGELRVET</sequence>
<evidence type="ECO:0000313" key="3">
    <source>
        <dbReference type="Proteomes" id="UP000607653"/>
    </source>
</evidence>